<reference evidence="1 2" key="1">
    <citation type="submission" date="2020-10" db="EMBL/GenBank/DDBJ databases">
        <title>Ca. Dormibacterota MAGs.</title>
        <authorList>
            <person name="Montgomery K."/>
        </authorList>
    </citation>
    <scope>NUCLEOTIDE SEQUENCE [LARGE SCALE GENOMIC DNA]</scope>
    <source>
        <strain evidence="1">SC8811_S16_3</strain>
    </source>
</reference>
<dbReference type="RefSeq" id="WP_338176376.1">
    <property type="nucleotide sequence ID" value="NZ_JAEKNQ010000012.1"/>
</dbReference>
<dbReference type="Pfam" id="PF07040">
    <property type="entry name" value="DUF1326"/>
    <property type="match status" value="1"/>
</dbReference>
<dbReference type="InterPro" id="IPR009758">
    <property type="entry name" value="DUF1326"/>
</dbReference>
<evidence type="ECO:0000313" key="2">
    <source>
        <dbReference type="Proteomes" id="UP000620075"/>
    </source>
</evidence>
<dbReference type="AlphaFoldDB" id="A0A934K8K9"/>
<gene>
    <name evidence="1" type="ORF">JF888_02125</name>
</gene>
<comment type="caution">
    <text evidence="1">The sequence shown here is derived from an EMBL/GenBank/DDBJ whole genome shotgun (WGS) entry which is preliminary data.</text>
</comment>
<proteinExistence type="predicted"/>
<name>A0A934K8K9_9BACT</name>
<sequence>MTWRLEGTYFENCNCEWVCPCTVSSLVAPATQDRCQVVLVYHIAAGHIDEADVRGMTVAVVADTPRQMTDGNWNLGLIIDANASQDQADRLAAVFSGQQGGPMAALGPLVGKVLGVERAPMDFRDEGLRHSVRIGDAISIEIEDFVPPALGGDTPTRLAGVFHPSNTTLTVAKPLSSRIQAFGMEFPNEGKSAFSAPFEWQG</sequence>
<accession>A0A934K8K9</accession>
<dbReference type="EMBL" id="JAEKNQ010000012">
    <property type="protein sequence ID" value="MBJ7601989.1"/>
    <property type="molecule type" value="Genomic_DNA"/>
</dbReference>
<organism evidence="1 2">
    <name type="scientific">Candidatus Dormiibacter inghamiae</name>
    <dbReference type="NCBI Taxonomy" id="3127013"/>
    <lineage>
        <taxon>Bacteria</taxon>
        <taxon>Bacillati</taxon>
        <taxon>Candidatus Dormiibacterota</taxon>
        <taxon>Candidatus Dormibacteria</taxon>
        <taxon>Candidatus Dormibacterales</taxon>
        <taxon>Candidatus Dormibacteraceae</taxon>
        <taxon>Candidatus Dormiibacter</taxon>
    </lineage>
</organism>
<evidence type="ECO:0000313" key="1">
    <source>
        <dbReference type="EMBL" id="MBJ7601989.1"/>
    </source>
</evidence>
<dbReference type="Proteomes" id="UP000620075">
    <property type="component" value="Unassembled WGS sequence"/>
</dbReference>
<protein>
    <submittedName>
        <fullName evidence="1">DUF1326 domain-containing protein</fullName>
    </submittedName>
</protein>